<dbReference type="SUPFAM" id="SSF56935">
    <property type="entry name" value="Porins"/>
    <property type="match status" value="1"/>
</dbReference>
<name>A0A918TUP0_9RHOB</name>
<dbReference type="Proteomes" id="UP000638981">
    <property type="component" value="Unassembled WGS sequence"/>
</dbReference>
<evidence type="ECO:0000256" key="1">
    <source>
        <dbReference type="ARBA" id="ARBA00004571"/>
    </source>
</evidence>
<evidence type="ECO:0000256" key="4">
    <source>
        <dbReference type="ARBA" id="ARBA00022452"/>
    </source>
</evidence>
<dbReference type="PANTHER" id="PTHR30069">
    <property type="entry name" value="TONB-DEPENDENT OUTER MEMBRANE RECEPTOR"/>
    <property type="match status" value="1"/>
</dbReference>
<keyword evidence="11" id="KW-0732">Signal</keyword>
<dbReference type="EMBL" id="BMYJ01000010">
    <property type="protein sequence ID" value="GHC63384.1"/>
    <property type="molecule type" value="Genomic_DNA"/>
</dbReference>
<evidence type="ECO:0000313" key="15">
    <source>
        <dbReference type="Proteomes" id="UP000638981"/>
    </source>
</evidence>
<evidence type="ECO:0000256" key="3">
    <source>
        <dbReference type="ARBA" id="ARBA00022448"/>
    </source>
</evidence>
<organism evidence="14 15">
    <name type="scientific">Neogemmobacter tilapiae</name>
    <dbReference type="NCBI Taxonomy" id="875041"/>
    <lineage>
        <taxon>Bacteria</taxon>
        <taxon>Pseudomonadati</taxon>
        <taxon>Pseudomonadota</taxon>
        <taxon>Alphaproteobacteria</taxon>
        <taxon>Rhodobacterales</taxon>
        <taxon>Paracoccaceae</taxon>
        <taxon>Neogemmobacter</taxon>
    </lineage>
</organism>
<feature type="domain" description="TonB-dependent receptor plug" evidence="13">
    <location>
        <begin position="57"/>
        <end position="153"/>
    </location>
</feature>
<dbReference type="Pfam" id="PF00593">
    <property type="entry name" value="TonB_dep_Rec_b-barrel"/>
    <property type="match status" value="1"/>
</dbReference>
<dbReference type="InterPro" id="IPR011276">
    <property type="entry name" value="TonB_haem/Hb_rcpt"/>
</dbReference>
<dbReference type="Gene3D" id="2.170.130.10">
    <property type="entry name" value="TonB-dependent receptor, plug domain"/>
    <property type="match status" value="1"/>
</dbReference>
<proteinExistence type="inferred from homology"/>
<dbReference type="NCBIfam" id="TIGR01785">
    <property type="entry name" value="TonB-hemin"/>
    <property type="match status" value="1"/>
</dbReference>
<dbReference type="RefSeq" id="WP_189412502.1">
    <property type="nucleotide sequence ID" value="NZ_BMYJ01000010.1"/>
</dbReference>
<sequence length="653" mass="69140">MSRNATCLICLAAFWPATLVAQEAGEVTDLDAITVTAPDQTAGSGVAGLGLDQPGETALSGAALSRQQGQGLAGMLGSVAGVTIDQPAEEAGMAVNIRGMQDVGRVAVTIDGVRQNFARSGHGANGQFFADPEMLRSVTVTRGPQGGAGAVAGGVALTTVGADDLIDDGETQGGEVRLRYGDLTDTPTLHLAWAKRFDNGLDLTFAGTRTDEGDYRAGNGDDIFAAQTKNSLLAKVGYELASDQRLQLGFSHLQEDYTTGKAAGTPRANTAINDTITLDYSLNPSDRIDLKATVYLTETELDQRALLAGLTTRSYATRTTGLKLGNIMLFDGLGAEHSLTLGLEAFRDKVATEDPDNTAGTLTPSGERTVWSLSAEDRMDFGRLALTFAAKAEGYDLSSVDGGSDGHGFTPRLGVDFELNEGLTLFASAAKTFRPPALSEALVNGSHPPPADFDIRPNPNLLPERGENLELGLSLSAQDAFAAGDSLTGRLTAFRNDLRDYIGLEWQGGFFDGYYQYANISAVRIEGVELEAAYDSGRFFGSLSAQSMRGIDRTTGAELESVSPDKLVLTAGLRSADERTEYGLRGTMTGAKENMALGGERWQTLDLFINHEVGENGLFSLTVNNLTDQAYIPHLSTEPAPGINAQASFTLRF</sequence>
<dbReference type="PANTHER" id="PTHR30069:SF41">
    <property type="entry name" value="HEME_HEMOPEXIN UTILIZATION PROTEIN C"/>
    <property type="match status" value="1"/>
</dbReference>
<dbReference type="Gene3D" id="2.40.170.20">
    <property type="entry name" value="TonB-dependent receptor, beta-barrel domain"/>
    <property type="match status" value="1"/>
</dbReference>
<dbReference type="InterPro" id="IPR012910">
    <property type="entry name" value="Plug_dom"/>
</dbReference>
<evidence type="ECO:0000259" key="13">
    <source>
        <dbReference type="Pfam" id="PF07715"/>
    </source>
</evidence>
<reference evidence="14" key="2">
    <citation type="submission" date="2020-09" db="EMBL/GenBank/DDBJ databases">
        <authorList>
            <person name="Sun Q."/>
            <person name="Kim S."/>
        </authorList>
    </citation>
    <scope>NUCLEOTIDE SEQUENCE</scope>
    <source>
        <strain evidence="14">KCTC 23310</strain>
    </source>
</reference>
<protein>
    <submittedName>
        <fullName evidence="14">TonB-dependent receptor</fullName>
    </submittedName>
</protein>
<evidence type="ECO:0000313" key="14">
    <source>
        <dbReference type="EMBL" id="GHC63384.1"/>
    </source>
</evidence>
<dbReference type="PROSITE" id="PS52016">
    <property type="entry name" value="TONB_DEPENDENT_REC_3"/>
    <property type="match status" value="1"/>
</dbReference>
<keyword evidence="15" id="KW-1185">Reference proteome</keyword>
<keyword evidence="7 9" id="KW-0472">Membrane</keyword>
<comment type="subcellular location">
    <subcellularLocation>
        <location evidence="1 9">Cell outer membrane</location>
        <topology evidence="1 9">Multi-pass membrane protein</topology>
    </subcellularLocation>
</comment>
<dbReference type="Pfam" id="PF07715">
    <property type="entry name" value="Plug"/>
    <property type="match status" value="1"/>
</dbReference>
<keyword evidence="5 9" id="KW-0812">Transmembrane</keyword>
<evidence type="ECO:0000259" key="12">
    <source>
        <dbReference type="Pfam" id="PF00593"/>
    </source>
</evidence>
<dbReference type="CDD" id="cd01347">
    <property type="entry name" value="ligand_gated_channel"/>
    <property type="match status" value="1"/>
</dbReference>
<comment type="caution">
    <text evidence="14">The sequence shown here is derived from an EMBL/GenBank/DDBJ whole genome shotgun (WGS) entry which is preliminary data.</text>
</comment>
<keyword evidence="6 10" id="KW-0798">TonB box</keyword>
<keyword evidence="14" id="KW-0675">Receptor</keyword>
<dbReference type="InterPro" id="IPR037066">
    <property type="entry name" value="Plug_dom_sf"/>
</dbReference>
<evidence type="ECO:0000256" key="8">
    <source>
        <dbReference type="ARBA" id="ARBA00023237"/>
    </source>
</evidence>
<dbReference type="GO" id="GO:0015232">
    <property type="term" value="F:heme transmembrane transporter activity"/>
    <property type="evidence" value="ECO:0007669"/>
    <property type="project" value="InterPro"/>
</dbReference>
<keyword evidence="8 9" id="KW-0998">Cell outer membrane</keyword>
<gene>
    <name evidence="14" type="primary">hmuR</name>
    <name evidence="14" type="ORF">GCM10007315_29540</name>
</gene>
<comment type="similarity">
    <text evidence="2 9 10">Belongs to the TonB-dependent receptor family.</text>
</comment>
<dbReference type="AlphaFoldDB" id="A0A918TUP0"/>
<evidence type="ECO:0000256" key="7">
    <source>
        <dbReference type="ARBA" id="ARBA00023136"/>
    </source>
</evidence>
<evidence type="ECO:0000256" key="2">
    <source>
        <dbReference type="ARBA" id="ARBA00009810"/>
    </source>
</evidence>
<dbReference type="GO" id="GO:0015344">
    <property type="term" value="F:siderophore uptake transmembrane transporter activity"/>
    <property type="evidence" value="ECO:0007669"/>
    <property type="project" value="TreeGrafter"/>
</dbReference>
<keyword evidence="3 9" id="KW-0813">Transport</keyword>
<dbReference type="GO" id="GO:0044718">
    <property type="term" value="P:siderophore transmembrane transport"/>
    <property type="evidence" value="ECO:0007669"/>
    <property type="project" value="TreeGrafter"/>
</dbReference>
<evidence type="ECO:0000256" key="6">
    <source>
        <dbReference type="ARBA" id="ARBA00023077"/>
    </source>
</evidence>
<accession>A0A918TUP0</accession>
<dbReference type="InterPro" id="IPR036942">
    <property type="entry name" value="Beta-barrel_TonB_sf"/>
</dbReference>
<feature type="domain" description="TonB-dependent receptor-like beta-barrel" evidence="12">
    <location>
        <begin position="243"/>
        <end position="626"/>
    </location>
</feature>
<evidence type="ECO:0000256" key="11">
    <source>
        <dbReference type="SAM" id="SignalP"/>
    </source>
</evidence>
<evidence type="ECO:0000256" key="9">
    <source>
        <dbReference type="PROSITE-ProRule" id="PRU01360"/>
    </source>
</evidence>
<reference evidence="14" key="1">
    <citation type="journal article" date="2014" name="Int. J. Syst. Evol. Microbiol.">
        <title>Complete genome sequence of Corynebacterium casei LMG S-19264T (=DSM 44701T), isolated from a smear-ripened cheese.</title>
        <authorList>
            <consortium name="US DOE Joint Genome Institute (JGI-PGF)"/>
            <person name="Walter F."/>
            <person name="Albersmeier A."/>
            <person name="Kalinowski J."/>
            <person name="Ruckert C."/>
        </authorList>
    </citation>
    <scope>NUCLEOTIDE SEQUENCE</scope>
    <source>
        <strain evidence="14">KCTC 23310</strain>
    </source>
</reference>
<dbReference type="InterPro" id="IPR039426">
    <property type="entry name" value="TonB-dep_rcpt-like"/>
</dbReference>
<keyword evidence="4 9" id="KW-1134">Transmembrane beta strand</keyword>
<dbReference type="GO" id="GO:0009279">
    <property type="term" value="C:cell outer membrane"/>
    <property type="evidence" value="ECO:0007669"/>
    <property type="project" value="UniProtKB-SubCell"/>
</dbReference>
<evidence type="ECO:0000256" key="5">
    <source>
        <dbReference type="ARBA" id="ARBA00022692"/>
    </source>
</evidence>
<dbReference type="InterPro" id="IPR000531">
    <property type="entry name" value="Beta-barrel_TonB"/>
</dbReference>
<feature type="signal peptide" evidence="11">
    <location>
        <begin position="1"/>
        <end position="21"/>
    </location>
</feature>
<evidence type="ECO:0000256" key="10">
    <source>
        <dbReference type="RuleBase" id="RU003357"/>
    </source>
</evidence>
<feature type="chain" id="PRO_5037065107" evidence="11">
    <location>
        <begin position="22"/>
        <end position="653"/>
    </location>
</feature>